<proteinExistence type="predicted"/>
<organism evidence="1 2">
    <name type="scientific">Chromobacterium violaceum</name>
    <dbReference type="NCBI Taxonomy" id="536"/>
    <lineage>
        <taxon>Bacteria</taxon>
        <taxon>Pseudomonadati</taxon>
        <taxon>Pseudomonadota</taxon>
        <taxon>Betaproteobacteria</taxon>
        <taxon>Neisseriales</taxon>
        <taxon>Chromobacteriaceae</taxon>
        <taxon>Chromobacterium</taxon>
    </lineage>
</organism>
<protein>
    <recommendedName>
        <fullName evidence="3">DUF2589 domain-containing protein</fullName>
    </recommendedName>
</protein>
<dbReference type="Pfam" id="PF11655">
    <property type="entry name" value="DUF2589"/>
    <property type="match status" value="1"/>
</dbReference>
<keyword evidence="2" id="KW-1185">Reference proteome</keyword>
<evidence type="ECO:0008006" key="3">
    <source>
        <dbReference type="Google" id="ProtNLM"/>
    </source>
</evidence>
<reference evidence="1 2" key="1">
    <citation type="submission" date="2017-05" db="EMBL/GenBank/DDBJ databases">
        <title>Chromobacterium violaceum GHPS1 isolated from Hydrocarbon polluted soil in French Guiana display an awesome secondary metabolite arsenal and a battery of drug and heavy-metal-resistance and detoxification of xenobiotics proteins.</title>
        <authorList>
            <person name="Belbahri L."/>
        </authorList>
    </citation>
    <scope>NUCLEOTIDE SEQUENCE [LARGE SCALE GENOMIC DNA]</scope>
    <source>
        <strain evidence="1 2">GHPS1</strain>
    </source>
</reference>
<name>A0A202BGE2_CHRVL</name>
<dbReference type="RefSeq" id="WP_011134290.1">
    <property type="nucleotide sequence ID" value="NZ_NHOO01000001.1"/>
</dbReference>
<accession>A0A202BGE2</accession>
<evidence type="ECO:0000313" key="1">
    <source>
        <dbReference type="EMBL" id="OVE50539.1"/>
    </source>
</evidence>
<dbReference type="OMA" id="DFLMQVC"/>
<gene>
    <name evidence="1" type="ORF">CBW21_00680</name>
</gene>
<dbReference type="InterPro" id="IPR024510">
    <property type="entry name" value="DUF2589"/>
</dbReference>
<evidence type="ECO:0000313" key="2">
    <source>
        <dbReference type="Proteomes" id="UP000196342"/>
    </source>
</evidence>
<dbReference type="AlphaFoldDB" id="A0A202BGE2"/>
<sequence>MAETSDNNLLSMAQQFSGLPMQSLIGGPLQAAAQAQQSLAMTQTQAILETGFIRLVDRNGKLTGYKPLTAAIELASSRPGPAGQAASALTLKLPVLTLMHIPSLAIRSVDIAFDMEVKSSCSRETAEQSASKLDAGAAWDARAGWGAFGVELKGSVSYDASHSRGDKQGASKSNDARYHVEVKAEQQPVPEGLKLLLQAFGKNMDMALAPPDAPAVPPPAGANS</sequence>
<dbReference type="Proteomes" id="UP000196342">
    <property type="component" value="Unassembled WGS sequence"/>
</dbReference>
<comment type="caution">
    <text evidence="1">The sequence shown here is derived from an EMBL/GenBank/DDBJ whole genome shotgun (WGS) entry which is preliminary data.</text>
</comment>
<dbReference type="EMBL" id="NHOO01000001">
    <property type="protein sequence ID" value="OVE50539.1"/>
    <property type="molecule type" value="Genomic_DNA"/>
</dbReference>